<feature type="non-terminal residue" evidence="1">
    <location>
        <position position="1"/>
    </location>
</feature>
<evidence type="ECO:0000313" key="2">
    <source>
        <dbReference type="Proteomes" id="UP000265520"/>
    </source>
</evidence>
<keyword evidence="2" id="KW-1185">Reference proteome</keyword>
<proteinExistence type="predicted"/>
<dbReference type="AlphaFoldDB" id="A0A392NFC0"/>
<evidence type="ECO:0000313" key="1">
    <source>
        <dbReference type="EMBL" id="MCH98271.1"/>
    </source>
</evidence>
<name>A0A392NFC0_9FABA</name>
<comment type="caution">
    <text evidence="1">The sequence shown here is derived from an EMBL/GenBank/DDBJ whole genome shotgun (WGS) entry which is preliminary data.</text>
</comment>
<protein>
    <submittedName>
        <fullName evidence="1">Uncharacterized protein</fullName>
    </submittedName>
</protein>
<sequence>CAPLKVSSSILPGANFGGLVHIEQKKTLALNGVSGGIDPLGLVGRRTGSQPVRRKQKKRERHTPHFQKLWKNLLKIVSWTRPGLYSKIDNVTYVIVKQLKYVIWKFSYHMHMFLK</sequence>
<accession>A0A392NFC0</accession>
<dbReference type="Proteomes" id="UP000265520">
    <property type="component" value="Unassembled WGS sequence"/>
</dbReference>
<dbReference type="EMBL" id="LXQA010037171">
    <property type="protein sequence ID" value="MCH98271.1"/>
    <property type="molecule type" value="Genomic_DNA"/>
</dbReference>
<reference evidence="1 2" key="1">
    <citation type="journal article" date="2018" name="Front. Plant Sci.">
        <title>Red Clover (Trifolium pratense) and Zigzag Clover (T. medium) - A Picture of Genomic Similarities and Differences.</title>
        <authorList>
            <person name="Dluhosova J."/>
            <person name="Istvanek J."/>
            <person name="Nedelnik J."/>
            <person name="Repkova J."/>
        </authorList>
    </citation>
    <scope>NUCLEOTIDE SEQUENCE [LARGE SCALE GENOMIC DNA]</scope>
    <source>
        <strain evidence="2">cv. 10/8</strain>
        <tissue evidence="1">Leaf</tissue>
    </source>
</reference>
<organism evidence="1 2">
    <name type="scientific">Trifolium medium</name>
    <dbReference type="NCBI Taxonomy" id="97028"/>
    <lineage>
        <taxon>Eukaryota</taxon>
        <taxon>Viridiplantae</taxon>
        <taxon>Streptophyta</taxon>
        <taxon>Embryophyta</taxon>
        <taxon>Tracheophyta</taxon>
        <taxon>Spermatophyta</taxon>
        <taxon>Magnoliopsida</taxon>
        <taxon>eudicotyledons</taxon>
        <taxon>Gunneridae</taxon>
        <taxon>Pentapetalae</taxon>
        <taxon>rosids</taxon>
        <taxon>fabids</taxon>
        <taxon>Fabales</taxon>
        <taxon>Fabaceae</taxon>
        <taxon>Papilionoideae</taxon>
        <taxon>50 kb inversion clade</taxon>
        <taxon>NPAAA clade</taxon>
        <taxon>Hologalegina</taxon>
        <taxon>IRL clade</taxon>
        <taxon>Trifolieae</taxon>
        <taxon>Trifolium</taxon>
    </lineage>
</organism>